<protein>
    <recommendedName>
        <fullName evidence="5">Phosphatidylinositol-glycan biosynthesis class W protein</fullName>
        <ecNumber evidence="5">2.3.-.-</ecNumber>
    </recommendedName>
</protein>
<feature type="transmembrane region" description="Helical" evidence="5">
    <location>
        <begin position="343"/>
        <end position="365"/>
    </location>
</feature>
<dbReference type="GO" id="GO:0005789">
    <property type="term" value="C:endoplasmic reticulum membrane"/>
    <property type="evidence" value="ECO:0007669"/>
    <property type="project" value="UniProtKB-SubCell"/>
</dbReference>
<dbReference type="OMA" id="YTHTISE"/>
<sequence length="565" mass="64166">MKNLSQCTFALDHMNTHKNKCKKIKLVIYTHTISEKGILIGTAVLDFNMIYQQNESYKSLHEAFVSNNTGTHPIELAVAVSPYPLASVCFQLLYIFDFMCNKSDIFMFFLEFICVMILQIFIFTFGADNCYKYYYALILFTIFMVALKIITGKMNGSKPWPSSILDDVWIMDPDNPVITAVANVRTHLCICVCICILAVDFSIFPRRFAKTEKYGYGLMDTGIGFFMLINGLVAPETKPKYQFSRGNTKALMKSLVSSVLLFLIGFMRIIFVKTLNYQEHVTEYGIGCSLVFLLFPPIYSGIIAIVMSVFYQVLLQLGLEDIIFNGFDGKDTRINIFDANREGLASCVSFTCLYLVGIQVGYIVFRMGVTLREWLRTILILFCLFLAITLTACLSHFYISPSSRRVVNVTYISWMSAFFVYLVVQWLAIDVVLVLLKYHSSREDAKQVTLKPSIINNVLSYNFLLAFLVANLLTGLVNLSVSTIYASDRDSFMILMFYMLAICLIAQRNCRDRQVNRPPKRADRQRNGQVSGFTDVPLSVCVYTKIADEIVGGFENDLALNDQCN</sequence>
<comment type="pathway">
    <text evidence="5">Glycolipid biosynthesis; glycosylphosphatidylinositol-anchor biosynthesis.</text>
</comment>
<dbReference type="AlphaFoldDB" id="T1J7G5"/>
<accession>T1J7G5</accession>
<organism evidence="6 7">
    <name type="scientific">Strigamia maritima</name>
    <name type="common">European centipede</name>
    <name type="synonym">Geophilus maritimus</name>
    <dbReference type="NCBI Taxonomy" id="126957"/>
    <lineage>
        <taxon>Eukaryota</taxon>
        <taxon>Metazoa</taxon>
        <taxon>Ecdysozoa</taxon>
        <taxon>Arthropoda</taxon>
        <taxon>Myriapoda</taxon>
        <taxon>Chilopoda</taxon>
        <taxon>Pleurostigmophora</taxon>
        <taxon>Geophilomorpha</taxon>
        <taxon>Linotaeniidae</taxon>
        <taxon>Strigamia</taxon>
    </lineage>
</organism>
<evidence type="ECO:0000256" key="3">
    <source>
        <dbReference type="ARBA" id="ARBA00022989"/>
    </source>
</evidence>
<dbReference type="EC" id="2.3.-.-" evidence="5"/>
<dbReference type="HOGENOM" id="CLU_020802_2_1_1"/>
<dbReference type="Pfam" id="PF06423">
    <property type="entry name" value="GWT1"/>
    <property type="match status" value="1"/>
</dbReference>
<proteinExistence type="inferred from homology"/>
<reference evidence="6" key="2">
    <citation type="submission" date="2015-02" db="UniProtKB">
        <authorList>
            <consortium name="EnsemblMetazoa"/>
        </authorList>
    </citation>
    <scope>IDENTIFICATION</scope>
</reference>
<dbReference type="PANTHER" id="PTHR20661">
    <property type="entry name" value="PHOSPHATIDYLINOSITOL-GLYCAN BIOSYNTHESIS CLASS W PROTEIN"/>
    <property type="match status" value="1"/>
</dbReference>
<feature type="transmembrane region" description="Helical" evidence="5">
    <location>
        <begin position="133"/>
        <end position="150"/>
    </location>
</feature>
<dbReference type="GO" id="GO:0006506">
    <property type="term" value="P:GPI anchor biosynthetic process"/>
    <property type="evidence" value="ECO:0007669"/>
    <property type="project" value="UniProtKB-UniPathway"/>
</dbReference>
<evidence type="ECO:0000256" key="5">
    <source>
        <dbReference type="RuleBase" id="RU280819"/>
    </source>
</evidence>
<feature type="transmembrane region" description="Helical" evidence="5">
    <location>
        <begin position="76"/>
        <end position="96"/>
    </location>
</feature>
<dbReference type="GO" id="GO:0032216">
    <property type="term" value="F:glucosaminyl-phosphatidylinositol O-acyltransferase activity"/>
    <property type="evidence" value="ECO:0007669"/>
    <property type="project" value="TreeGrafter"/>
</dbReference>
<dbReference type="eggNOG" id="KOG0411">
    <property type="taxonomic scope" value="Eukaryota"/>
</dbReference>
<dbReference type="GO" id="GO:0072659">
    <property type="term" value="P:protein localization to plasma membrane"/>
    <property type="evidence" value="ECO:0007669"/>
    <property type="project" value="TreeGrafter"/>
</dbReference>
<keyword evidence="5" id="KW-0808">Transferase</keyword>
<dbReference type="EnsemblMetazoa" id="SMAR009608-RA">
    <property type="protein sequence ID" value="SMAR009608-PA"/>
    <property type="gene ID" value="SMAR009608"/>
</dbReference>
<reference evidence="7" key="1">
    <citation type="submission" date="2011-05" db="EMBL/GenBank/DDBJ databases">
        <authorList>
            <person name="Richards S.R."/>
            <person name="Qu J."/>
            <person name="Jiang H."/>
            <person name="Jhangiani S.N."/>
            <person name="Agravi P."/>
            <person name="Goodspeed R."/>
            <person name="Gross S."/>
            <person name="Mandapat C."/>
            <person name="Jackson L."/>
            <person name="Mathew T."/>
            <person name="Pu L."/>
            <person name="Thornton R."/>
            <person name="Saada N."/>
            <person name="Wilczek-Boney K.B."/>
            <person name="Lee S."/>
            <person name="Kovar C."/>
            <person name="Wu Y."/>
            <person name="Scherer S.E."/>
            <person name="Worley K.C."/>
            <person name="Muzny D.M."/>
            <person name="Gibbs R."/>
        </authorList>
    </citation>
    <scope>NUCLEOTIDE SEQUENCE</scope>
    <source>
        <strain evidence="7">Brora</strain>
    </source>
</reference>
<keyword evidence="5" id="KW-0337">GPI-anchor biosynthesis</keyword>
<feature type="transmembrane region" description="Helical" evidence="5">
    <location>
        <begin position="214"/>
        <end position="234"/>
    </location>
</feature>
<comment type="function">
    <text evidence="5">A acetyltransferase, which acetylates the inositol ring of phosphatidylinositol during biosynthesis of GPI-anchor.</text>
</comment>
<feature type="transmembrane region" description="Helical" evidence="5">
    <location>
        <begin position="459"/>
        <end position="486"/>
    </location>
</feature>
<feature type="transmembrane region" description="Helical" evidence="5">
    <location>
        <begin position="108"/>
        <end position="127"/>
    </location>
</feature>
<keyword evidence="5" id="KW-0256">Endoplasmic reticulum</keyword>
<feature type="transmembrane region" description="Helical" evidence="5">
    <location>
        <begin position="411"/>
        <end position="438"/>
    </location>
</feature>
<evidence type="ECO:0000256" key="2">
    <source>
        <dbReference type="ARBA" id="ARBA00022692"/>
    </source>
</evidence>
<feature type="transmembrane region" description="Helical" evidence="5">
    <location>
        <begin position="377"/>
        <end position="399"/>
    </location>
</feature>
<dbReference type="PANTHER" id="PTHR20661:SF0">
    <property type="entry name" value="PHOSPHATIDYLINOSITOL-GLYCAN BIOSYNTHESIS CLASS W PROTEIN"/>
    <property type="match status" value="1"/>
</dbReference>
<dbReference type="PhylomeDB" id="T1J7G5"/>
<keyword evidence="5" id="KW-0012">Acyltransferase</keyword>
<name>T1J7G5_STRMM</name>
<keyword evidence="3 5" id="KW-1133">Transmembrane helix</keyword>
<keyword evidence="7" id="KW-1185">Reference proteome</keyword>
<evidence type="ECO:0000256" key="1">
    <source>
        <dbReference type="ARBA" id="ARBA00004141"/>
    </source>
</evidence>
<dbReference type="STRING" id="126957.T1J7G5"/>
<dbReference type="UniPathway" id="UPA00196"/>
<dbReference type="EMBL" id="JH431929">
    <property type="status" value="NOT_ANNOTATED_CDS"/>
    <property type="molecule type" value="Genomic_DNA"/>
</dbReference>
<evidence type="ECO:0000256" key="4">
    <source>
        <dbReference type="ARBA" id="ARBA00023136"/>
    </source>
</evidence>
<dbReference type="InterPro" id="IPR009447">
    <property type="entry name" value="PIGW/GWT1"/>
</dbReference>
<feature type="transmembrane region" description="Helical" evidence="5">
    <location>
        <begin position="284"/>
        <end position="311"/>
    </location>
</feature>
<evidence type="ECO:0000313" key="6">
    <source>
        <dbReference type="EnsemblMetazoa" id="SMAR009608-PA"/>
    </source>
</evidence>
<feature type="transmembrane region" description="Helical" evidence="5">
    <location>
        <begin position="254"/>
        <end position="272"/>
    </location>
</feature>
<comment type="subcellular location">
    <subcellularLocation>
        <location evidence="5">Endoplasmic reticulum membrane</location>
        <topology evidence="5">Multi-pass membrane protein</topology>
    </subcellularLocation>
    <subcellularLocation>
        <location evidence="1">Membrane</location>
        <topology evidence="1">Multi-pass membrane protein</topology>
    </subcellularLocation>
</comment>
<evidence type="ECO:0000313" key="7">
    <source>
        <dbReference type="Proteomes" id="UP000014500"/>
    </source>
</evidence>
<feature type="transmembrane region" description="Helical" evidence="5">
    <location>
        <begin position="492"/>
        <end position="510"/>
    </location>
</feature>
<dbReference type="Proteomes" id="UP000014500">
    <property type="component" value="Unassembled WGS sequence"/>
</dbReference>
<comment type="similarity">
    <text evidence="5">Belongs to the PIGW family.</text>
</comment>
<keyword evidence="2 5" id="KW-0812">Transmembrane</keyword>
<keyword evidence="4 5" id="KW-0472">Membrane</keyword>